<dbReference type="InterPro" id="IPR050738">
    <property type="entry name" value="Sulfatase"/>
</dbReference>
<name>A0ABX0UAR6_9FLAO</name>
<keyword evidence="2 4" id="KW-0378">Hydrolase</keyword>
<evidence type="ECO:0000256" key="1">
    <source>
        <dbReference type="ARBA" id="ARBA00008779"/>
    </source>
</evidence>
<dbReference type="SUPFAM" id="SSF53649">
    <property type="entry name" value="Alkaline phosphatase-like"/>
    <property type="match status" value="1"/>
</dbReference>
<dbReference type="Gene3D" id="3.30.1120.10">
    <property type="match status" value="1"/>
</dbReference>
<dbReference type="InterPro" id="IPR017850">
    <property type="entry name" value="Alkaline_phosphatase_core_sf"/>
</dbReference>
<gene>
    <name evidence="4" type="ORF">FHR24_002385</name>
</gene>
<feature type="domain" description="Sulfatase N-terminal" evidence="3">
    <location>
        <begin position="1"/>
        <end position="397"/>
    </location>
</feature>
<comment type="similarity">
    <text evidence="1">Belongs to the sulfatase family.</text>
</comment>
<dbReference type="CDD" id="cd16025">
    <property type="entry name" value="PAS_like"/>
    <property type="match status" value="1"/>
</dbReference>
<dbReference type="Pfam" id="PF00884">
    <property type="entry name" value="Sulfatase"/>
    <property type="match status" value="1"/>
</dbReference>
<proteinExistence type="inferred from homology"/>
<evidence type="ECO:0000313" key="4">
    <source>
        <dbReference type="EMBL" id="NIJ45914.1"/>
    </source>
</evidence>
<organism evidence="4 5">
    <name type="scientific">Wenyingzhuangia heitensis</name>
    <dbReference type="NCBI Taxonomy" id="1487859"/>
    <lineage>
        <taxon>Bacteria</taxon>
        <taxon>Pseudomonadati</taxon>
        <taxon>Bacteroidota</taxon>
        <taxon>Flavobacteriia</taxon>
        <taxon>Flavobacteriales</taxon>
        <taxon>Flavobacteriaceae</taxon>
        <taxon>Wenyingzhuangia</taxon>
    </lineage>
</organism>
<dbReference type="EC" id="3.1.6.1" evidence="4"/>
<evidence type="ECO:0000259" key="3">
    <source>
        <dbReference type="Pfam" id="PF00884"/>
    </source>
</evidence>
<keyword evidence="5" id="KW-1185">Reference proteome</keyword>
<dbReference type="InterPro" id="IPR000917">
    <property type="entry name" value="Sulfatase_N"/>
</dbReference>
<accession>A0ABX0UAR6</accession>
<protein>
    <submittedName>
        <fullName evidence="4">Arylsulfatase</fullName>
        <ecNumber evidence="4">3.1.6.1</ecNumber>
    </submittedName>
</protein>
<reference evidence="4 5" key="1">
    <citation type="submission" date="2020-03" db="EMBL/GenBank/DDBJ databases">
        <title>Genomic Encyclopedia of Type Strains, Phase IV (KMG-IV): sequencing the most valuable type-strain genomes for metagenomic binning, comparative biology and taxonomic classification.</title>
        <authorList>
            <person name="Goeker M."/>
        </authorList>
    </citation>
    <scope>NUCLEOTIDE SEQUENCE [LARGE SCALE GENOMIC DNA]</scope>
    <source>
        <strain evidence="4 5">DSM 101599</strain>
    </source>
</reference>
<dbReference type="Gene3D" id="3.40.720.10">
    <property type="entry name" value="Alkaline Phosphatase, subunit A"/>
    <property type="match status" value="1"/>
</dbReference>
<comment type="caution">
    <text evidence="4">The sequence shown here is derived from an EMBL/GenBank/DDBJ whole genome shotgun (WGS) entry which is preliminary data.</text>
</comment>
<sequence>MADDMGFSDIGCYGGEVKTPNLDKLAKNGVRFSQFYNNARCCPTRASILTGLYPHQAGVGGMVGHGHGDLNNTSVTIAEVLKTNGYATYMTGKWHVSDSKTKDDIHSWPNQRGFDNFFGTITGAGSYFEPHTLTYNNKDVVLKPSDNFYYTDAISDSTVSFLNKHYQEKKNQPFFFYVAYTAPHWPLHALEKDIKKHKGTYNKGWDILREERLTRMIKLGIVPKNTKLSPRNPNAKAWNTIENKEWELQRMMTYAAQIDNMDQGIGRILNKLEKNKALNNTLIIFLSDNGGCDEQLKGVEKWVNTKEVTKTLDGKKVSKGNIPGVLSGPASTYMSYGGAWANLSNTPYRKYKKSGHQGGVATPFIMHWPNGFKDKNIIKKEVASIIDVMPTIIDVTNGNYPKIYNNNKIQSMEGLSLVPVLKNKHLNRDEWFVEHGTNKAYRKGDWKIAYSRDRNRKKWELYNLKDDPTELNDLALKEPERLITMIDKWNNWAERVIRKKIKK</sequence>
<evidence type="ECO:0000313" key="5">
    <source>
        <dbReference type="Proteomes" id="UP000745859"/>
    </source>
</evidence>
<dbReference type="PANTHER" id="PTHR42693">
    <property type="entry name" value="ARYLSULFATASE FAMILY MEMBER"/>
    <property type="match status" value="1"/>
</dbReference>
<dbReference type="RefSeq" id="WP_208412343.1">
    <property type="nucleotide sequence ID" value="NZ_JAASQL010000003.1"/>
</dbReference>
<evidence type="ECO:0000256" key="2">
    <source>
        <dbReference type="ARBA" id="ARBA00022801"/>
    </source>
</evidence>
<dbReference type="EMBL" id="JAASQL010000003">
    <property type="protein sequence ID" value="NIJ45914.1"/>
    <property type="molecule type" value="Genomic_DNA"/>
</dbReference>
<dbReference type="Proteomes" id="UP000745859">
    <property type="component" value="Unassembled WGS sequence"/>
</dbReference>
<dbReference type="GO" id="GO:0004065">
    <property type="term" value="F:arylsulfatase activity"/>
    <property type="evidence" value="ECO:0007669"/>
    <property type="project" value="UniProtKB-EC"/>
</dbReference>
<dbReference type="PANTHER" id="PTHR42693:SF53">
    <property type="entry name" value="ENDO-4-O-SULFATASE"/>
    <property type="match status" value="1"/>
</dbReference>